<evidence type="ECO:0000313" key="4">
    <source>
        <dbReference type="Proteomes" id="UP000000426"/>
    </source>
</evidence>
<organism evidence="3 4">
    <name type="scientific">Pseudomonas syringae pv. syringae (strain B728a)</name>
    <dbReference type="NCBI Taxonomy" id="205918"/>
    <lineage>
        <taxon>Bacteria</taxon>
        <taxon>Pseudomonadati</taxon>
        <taxon>Pseudomonadota</taxon>
        <taxon>Gammaproteobacteria</taxon>
        <taxon>Pseudomonadales</taxon>
        <taxon>Pseudomonadaceae</taxon>
        <taxon>Pseudomonas</taxon>
        <taxon>Pseudomonas syringae</taxon>
    </lineage>
</organism>
<dbReference type="EMBL" id="CP000075">
    <property type="protein sequence ID" value="AAY37687.1"/>
    <property type="molecule type" value="Genomic_DNA"/>
</dbReference>
<feature type="region of interest" description="Disordered" evidence="1">
    <location>
        <begin position="1"/>
        <end position="55"/>
    </location>
</feature>
<proteinExistence type="predicted"/>
<reference evidence="3 4" key="1">
    <citation type="journal article" date="2005" name="Proc. Natl. Acad. Sci. U.S.A.">
        <title>Comparison of the complete genome sequences of Pseudomonas syringae pv. syringae B728a and pv. tomato DC3000.</title>
        <authorList>
            <person name="Feil H."/>
            <person name="Feil W.S."/>
            <person name="Chain P."/>
            <person name="Larimer F."/>
            <person name="Dibartolo G."/>
            <person name="Copeland A."/>
            <person name="Lykidis A."/>
            <person name="Trong S."/>
            <person name="Nolan M."/>
            <person name="Goltsman E."/>
            <person name="Thiel J."/>
            <person name="Malfatti S."/>
            <person name="Loper J.E."/>
            <person name="Lapidus A."/>
            <person name="Detter J.C."/>
            <person name="Land M."/>
            <person name="Richardson P.M."/>
            <person name="Kyrpides N.C."/>
            <person name="Ivanova N."/>
            <person name="Lindow S.E."/>
        </authorList>
    </citation>
    <scope>NUCLEOTIDE SEQUENCE [LARGE SCALE GENOMIC DNA]</scope>
    <source>
        <strain evidence="3 4">B728a</strain>
    </source>
</reference>
<dbReference type="Gene3D" id="3.40.50.150">
    <property type="entry name" value="Vaccinia Virus protein VP39"/>
    <property type="match status" value="1"/>
</dbReference>
<dbReference type="OrthoDB" id="9181051at2"/>
<dbReference type="Proteomes" id="UP000000426">
    <property type="component" value="Chromosome"/>
</dbReference>
<feature type="domain" description="N-acetyltransferase" evidence="2">
    <location>
        <begin position="55"/>
        <end position="135"/>
    </location>
</feature>
<sequence length="397" mass="44528">MGRSVSTPRSKVTARTTPKPPSVKAKSRLGPVLPEDLEFTRTPGSRERGGGPGGEAWVISVKGKRAGIAYINLVKDEVRGRHASFHVFLNRPSQGRQIGRSAYQYCCQNSQYDVIYAHMRKSNLASRKAAEHAGFIEAPVGDSQLVLVWYRDNNRPAKPECAEVSSDRHDKGAHEHVTQTQPTTAVRTFDEVPVSSLELQFDEKNSDVLVWNGQVVMSRTEEAYFEMLFSRLGYLNPRTVLEIGFGLGISATLIQQYLKPERHAIFEIETTIYQDLLAFSQRHPSVQPFCGDWNRCHIAGNYDFIFFDPFDYHMEEGAQVEGLHCEKAQRATRALKMRALLNPNGVLCHPHFGDGDVPELPGFATVIVERAKVSPIRMADETLCEDVAIVYHKPLDC</sequence>
<dbReference type="PANTHER" id="PTHR32379:SF1">
    <property type="entry name" value="GUANIDINOACETATE N-METHYLTRANSFERASE"/>
    <property type="match status" value="1"/>
</dbReference>
<evidence type="ECO:0000259" key="2">
    <source>
        <dbReference type="Pfam" id="PF13302"/>
    </source>
</evidence>
<name>Q4ZT35_PSEU2</name>
<dbReference type="InterPro" id="IPR029063">
    <property type="entry name" value="SAM-dependent_MTases_sf"/>
</dbReference>
<dbReference type="SUPFAM" id="SSF53335">
    <property type="entry name" value="S-adenosyl-L-methionine-dependent methyltransferases"/>
    <property type="match status" value="1"/>
</dbReference>
<dbReference type="AlphaFoldDB" id="Q4ZT35"/>
<dbReference type="Gene3D" id="3.40.630.30">
    <property type="match status" value="1"/>
</dbReference>
<dbReference type="CDD" id="cd02440">
    <property type="entry name" value="AdoMet_MTases"/>
    <property type="match status" value="1"/>
</dbReference>
<dbReference type="KEGG" id="psb:Psyr_2648"/>
<accession>Q4ZT35</accession>
<gene>
    <name evidence="3" type="ordered locus">Psyr_2648</name>
</gene>
<dbReference type="GO" id="GO:0016747">
    <property type="term" value="F:acyltransferase activity, transferring groups other than amino-acyl groups"/>
    <property type="evidence" value="ECO:0007669"/>
    <property type="project" value="InterPro"/>
</dbReference>
<dbReference type="InterPro" id="IPR051038">
    <property type="entry name" value="RMT2/GAMT_Mtase"/>
</dbReference>
<feature type="compositionally biased region" description="Polar residues" evidence="1">
    <location>
        <begin position="1"/>
        <end position="16"/>
    </location>
</feature>
<dbReference type="GO" id="GO:0006601">
    <property type="term" value="P:creatine biosynthetic process"/>
    <property type="evidence" value="ECO:0007669"/>
    <property type="project" value="TreeGrafter"/>
</dbReference>
<dbReference type="PANTHER" id="PTHR32379">
    <property type="entry name" value="GUANIDINOACETATE N-METHYLTRANSFERASE"/>
    <property type="match status" value="1"/>
</dbReference>
<dbReference type="SUPFAM" id="SSF55729">
    <property type="entry name" value="Acyl-CoA N-acyltransferases (Nat)"/>
    <property type="match status" value="1"/>
</dbReference>
<dbReference type="Pfam" id="PF13302">
    <property type="entry name" value="Acetyltransf_3"/>
    <property type="match status" value="1"/>
</dbReference>
<dbReference type="HOGENOM" id="CLU_698039_0_0_6"/>
<dbReference type="GO" id="GO:0005737">
    <property type="term" value="C:cytoplasm"/>
    <property type="evidence" value="ECO:0007669"/>
    <property type="project" value="TreeGrafter"/>
</dbReference>
<dbReference type="InterPro" id="IPR000182">
    <property type="entry name" value="GNAT_dom"/>
</dbReference>
<evidence type="ECO:0000256" key="1">
    <source>
        <dbReference type="SAM" id="MobiDB-lite"/>
    </source>
</evidence>
<evidence type="ECO:0000313" key="3">
    <source>
        <dbReference type="EMBL" id="AAY37687.1"/>
    </source>
</evidence>
<dbReference type="PATRIC" id="fig|205918.7.peg.2712"/>
<dbReference type="eggNOG" id="ENOG5033092">
    <property type="taxonomic scope" value="Bacteria"/>
</dbReference>
<protein>
    <recommendedName>
        <fullName evidence="2">N-acetyltransferase domain-containing protein</fullName>
    </recommendedName>
</protein>
<dbReference type="InterPro" id="IPR016181">
    <property type="entry name" value="Acyl_CoA_acyltransferase"/>
</dbReference>
<dbReference type="STRING" id="205918.Psyr_2648"/>
<dbReference type="GO" id="GO:0030731">
    <property type="term" value="F:guanidinoacetate N-methyltransferase activity"/>
    <property type="evidence" value="ECO:0007669"/>
    <property type="project" value="TreeGrafter"/>
</dbReference>